<keyword evidence="1" id="KW-0732">Signal</keyword>
<gene>
    <name evidence="2" type="ORF">BN9_100720</name>
</gene>
<evidence type="ECO:0000256" key="1">
    <source>
        <dbReference type="SAM" id="SignalP"/>
    </source>
</evidence>
<protein>
    <submittedName>
        <fullName evidence="2">Uncharacterized protein</fullName>
    </submittedName>
</protein>
<dbReference type="AlphaFoldDB" id="A0A024GR88"/>
<reference evidence="2 3" key="1">
    <citation type="submission" date="2012-05" db="EMBL/GenBank/DDBJ databases">
        <title>Recombination and specialization in a pathogen metapopulation.</title>
        <authorList>
            <person name="Gardiner A."/>
            <person name="Kemen E."/>
            <person name="Schultz-Larsen T."/>
            <person name="MacLean D."/>
            <person name="Van Oosterhout C."/>
            <person name="Jones J.D.G."/>
        </authorList>
    </citation>
    <scope>NUCLEOTIDE SEQUENCE [LARGE SCALE GENOMIC DNA]</scope>
    <source>
        <strain evidence="2 3">Ac Nc2</strain>
    </source>
</reference>
<evidence type="ECO:0000313" key="3">
    <source>
        <dbReference type="Proteomes" id="UP000053237"/>
    </source>
</evidence>
<dbReference type="InParanoid" id="A0A024GR88"/>
<accession>A0A024GR88</accession>
<dbReference type="EMBL" id="CAIX01000253">
    <property type="protein sequence ID" value="CCI48863.1"/>
    <property type="molecule type" value="Genomic_DNA"/>
</dbReference>
<proteinExistence type="predicted"/>
<comment type="caution">
    <text evidence="2">The sequence shown here is derived from an EMBL/GenBank/DDBJ whole genome shotgun (WGS) entry which is preliminary data.</text>
</comment>
<dbReference type="Proteomes" id="UP000053237">
    <property type="component" value="Unassembled WGS sequence"/>
</dbReference>
<organism evidence="2 3">
    <name type="scientific">Albugo candida</name>
    <dbReference type="NCBI Taxonomy" id="65357"/>
    <lineage>
        <taxon>Eukaryota</taxon>
        <taxon>Sar</taxon>
        <taxon>Stramenopiles</taxon>
        <taxon>Oomycota</taxon>
        <taxon>Peronosporomycetes</taxon>
        <taxon>Albuginales</taxon>
        <taxon>Albuginaceae</taxon>
        <taxon>Albugo</taxon>
    </lineage>
</organism>
<feature type="signal peptide" evidence="1">
    <location>
        <begin position="1"/>
        <end position="15"/>
    </location>
</feature>
<evidence type="ECO:0000313" key="2">
    <source>
        <dbReference type="EMBL" id="CCI48863.1"/>
    </source>
</evidence>
<keyword evidence="3" id="KW-1185">Reference proteome</keyword>
<feature type="chain" id="PRO_5013017387" evidence="1">
    <location>
        <begin position="16"/>
        <end position="74"/>
    </location>
</feature>
<sequence>MIIIVLINIATYTACDTFACGCLTIAFRFCDRSQSVKVLVWFFHEFEDLGAAYKTSSFMYLALNMSTQYSSDPG</sequence>
<name>A0A024GR88_9STRA</name>